<dbReference type="Pfam" id="PF00664">
    <property type="entry name" value="ABC_membrane"/>
    <property type="match status" value="1"/>
</dbReference>
<dbReference type="InterPro" id="IPR039421">
    <property type="entry name" value="Type_1_exporter"/>
</dbReference>
<accession>A0A8T4GS48</accession>
<evidence type="ECO:0000256" key="4">
    <source>
        <dbReference type="ARBA" id="ARBA00023136"/>
    </source>
</evidence>
<name>A0A8T4GS48_9EURY</name>
<evidence type="ECO:0000256" key="1">
    <source>
        <dbReference type="ARBA" id="ARBA00004141"/>
    </source>
</evidence>
<keyword evidence="4 5" id="KW-0472">Membrane</keyword>
<feature type="transmembrane region" description="Helical" evidence="5">
    <location>
        <begin position="189"/>
        <end position="210"/>
    </location>
</feature>
<feature type="transmembrane region" description="Helical" evidence="5">
    <location>
        <begin position="88"/>
        <end position="108"/>
    </location>
</feature>
<dbReference type="GO" id="GO:0016020">
    <property type="term" value="C:membrane"/>
    <property type="evidence" value="ECO:0007669"/>
    <property type="project" value="UniProtKB-SubCell"/>
</dbReference>
<reference evidence="7" key="1">
    <citation type="submission" date="2021-03" db="EMBL/GenBank/DDBJ databases">
        <title>Genomic Encyclopedia of Type Strains, Phase IV (KMG-IV): sequencing the most valuable type-strain genomes for metagenomic binning, comparative biology and taxonomic classification.</title>
        <authorList>
            <person name="Goeker M."/>
        </authorList>
    </citation>
    <scope>NUCLEOTIDE SEQUENCE</scope>
    <source>
        <strain evidence="7">DSM 26232</strain>
    </source>
</reference>
<evidence type="ECO:0000259" key="6">
    <source>
        <dbReference type="PROSITE" id="PS50929"/>
    </source>
</evidence>
<gene>
    <name evidence="7" type="ORF">J2753_000330</name>
</gene>
<evidence type="ECO:0000256" key="5">
    <source>
        <dbReference type="SAM" id="Phobius"/>
    </source>
</evidence>
<dbReference type="CDD" id="cd18565">
    <property type="entry name" value="ABC_6TM_exporter_like"/>
    <property type="match status" value="1"/>
</dbReference>
<comment type="caution">
    <text evidence="7">The sequence shown here is derived from an EMBL/GenBank/DDBJ whole genome shotgun (WGS) entry which is preliminary data.</text>
</comment>
<dbReference type="Gene3D" id="1.20.1560.10">
    <property type="entry name" value="ABC transporter type 1, transmembrane domain"/>
    <property type="match status" value="1"/>
</dbReference>
<dbReference type="RefSeq" id="WP_209489817.1">
    <property type="nucleotide sequence ID" value="NZ_JAGGLC010000001.1"/>
</dbReference>
<keyword evidence="8" id="KW-1185">Reference proteome</keyword>
<organism evidence="7 8">
    <name type="scientific">Halolamina salifodinae</name>
    <dbReference type="NCBI Taxonomy" id="1202767"/>
    <lineage>
        <taxon>Archaea</taxon>
        <taxon>Methanobacteriati</taxon>
        <taxon>Methanobacteriota</taxon>
        <taxon>Stenosarchaea group</taxon>
        <taxon>Halobacteria</taxon>
        <taxon>Halobacteriales</taxon>
        <taxon>Haloferacaceae</taxon>
    </lineage>
</organism>
<dbReference type="PANTHER" id="PTHR24221">
    <property type="entry name" value="ATP-BINDING CASSETTE SUB-FAMILY B"/>
    <property type="match status" value="1"/>
</dbReference>
<evidence type="ECO:0000256" key="2">
    <source>
        <dbReference type="ARBA" id="ARBA00022692"/>
    </source>
</evidence>
<dbReference type="GO" id="GO:0140359">
    <property type="term" value="F:ABC-type transporter activity"/>
    <property type="evidence" value="ECO:0007669"/>
    <property type="project" value="InterPro"/>
</dbReference>
<evidence type="ECO:0000313" key="7">
    <source>
        <dbReference type="EMBL" id="MBP1985857.1"/>
    </source>
</evidence>
<dbReference type="OrthoDB" id="121502at2157"/>
<dbReference type="PANTHER" id="PTHR24221:SF654">
    <property type="entry name" value="ATP-BINDING CASSETTE SUB-FAMILY B MEMBER 6"/>
    <property type="match status" value="1"/>
</dbReference>
<dbReference type="PROSITE" id="PS50929">
    <property type="entry name" value="ABC_TM1F"/>
    <property type="match status" value="1"/>
</dbReference>
<dbReference type="EMBL" id="JAGGLC010000001">
    <property type="protein sequence ID" value="MBP1985857.1"/>
    <property type="molecule type" value="Genomic_DNA"/>
</dbReference>
<keyword evidence="3 5" id="KW-1133">Transmembrane helix</keyword>
<comment type="subcellular location">
    <subcellularLocation>
        <location evidence="1">Membrane</location>
        <topology evidence="1">Multi-pass membrane protein</topology>
    </subcellularLocation>
</comment>
<feature type="domain" description="ABC transmembrane type-1" evidence="6">
    <location>
        <begin position="36"/>
        <end position="339"/>
    </location>
</feature>
<feature type="transmembrane region" description="Helical" evidence="5">
    <location>
        <begin position="305"/>
        <end position="326"/>
    </location>
</feature>
<dbReference type="Proteomes" id="UP000823736">
    <property type="component" value="Unassembled WGS sequence"/>
</dbReference>
<keyword evidence="2 5" id="KW-0812">Transmembrane</keyword>
<evidence type="ECO:0000313" key="8">
    <source>
        <dbReference type="Proteomes" id="UP000823736"/>
    </source>
</evidence>
<sequence length="345" mass="38295">MSVDDDDEFAELRAEEGNAILRLFGEYGRERLPTFVGGGLAAVVQMLMALVPSLMLALAIDALIMGSSPFAIPAVPEAWIPTGQGQQLLFAGGIVASAYALSSIFSWVNNYLWNSFSQHFQHSVRVDTYDALQRQGVEFFDNRQTGEVMSILNNDVNQLEGFLTNNLNSLITILVRVGGMGAVMLWINWRLALIPVAAIPVLGYLSYWFVETIHPKYQEVRSAVGKLNSRLENNIGGIETLKSFTTEPFETERVRDSSQAYLDSQWDAITTRIKFFPSLQATTAAAYVSVFFVGGWWVVTGSPPHPFFAAGGETLTAGTLVLFLNYSRRFVYPMRQFGPRIIAYC</sequence>
<dbReference type="SUPFAM" id="SSF90123">
    <property type="entry name" value="ABC transporter transmembrane region"/>
    <property type="match status" value="1"/>
</dbReference>
<protein>
    <submittedName>
        <fullName evidence="7">ABC-type multidrug transport system fused ATPase/permease subunit</fullName>
    </submittedName>
</protein>
<feature type="transmembrane region" description="Helical" evidence="5">
    <location>
        <begin position="279"/>
        <end position="299"/>
    </location>
</feature>
<dbReference type="AlphaFoldDB" id="A0A8T4GS48"/>
<proteinExistence type="predicted"/>
<dbReference type="InterPro" id="IPR036640">
    <property type="entry name" value="ABC1_TM_sf"/>
</dbReference>
<feature type="transmembrane region" description="Helical" evidence="5">
    <location>
        <begin position="56"/>
        <end position="76"/>
    </location>
</feature>
<dbReference type="InterPro" id="IPR011527">
    <property type="entry name" value="ABC1_TM_dom"/>
</dbReference>
<dbReference type="GO" id="GO:0005524">
    <property type="term" value="F:ATP binding"/>
    <property type="evidence" value="ECO:0007669"/>
    <property type="project" value="InterPro"/>
</dbReference>
<evidence type="ECO:0000256" key="3">
    <source>
        <dbReference type="ARBA" id="ARBA00022989"/>
    </source>
</evidence>